<evidence type="ECO:0000313" key="5">
    <source>
        <dbReference type="EMBL" id="TXN28293.1"/>
    </source>
</evidence>
<gene>
    <name evidence="5" type="ORF">FVP33_17625</name>
</gene>
<dbReference type="AlphaFoldDB" id="A0A5C8ULG2"/>
<comment type="caution">
    <text evidence="5">The sequence shown here is derived from an EMBL/GenBank/DDBJ whole genome shotgun (WGS) entry which is preliminary data.</text>
</comment>
<comment type="similarity">
    <text evidence="3">Belongs to the acetyltransferase family. RimJ subfamily.</text>
</comment>
<dbReference type="InterPro" id="IPR016181">
    <property type="entry name" value="Acyl_CoA_acyltransferase"/>
</dbReference>
<dbReference type="EMBL" id="VRMG01000015">
    <property type="protein sequence ID" value="TXN28293.1"/>
    <property type="molecule type" value="Genomic_DNA"/>
</dbReference>
<evidence type="ECO:0000313" key="6">
    <source>
        <dbReference type="Proteomes" id="UP000321379"/>
    </source>
</evidence>
<proteinExistence type="inferred from homology"/>
<organism evidence="5 6">
    <name type="scientific">Lacisediminihabitans profunda</name>
    <dbReference type="NCBI Taxonomy" id="2594790"/>
    <lineage>
        <taxon>Bacteria</taxon>
        <taxon>Bacillati</taxon>
        <taxon>Actinomycetota</taxon>
        <taxon>Actinomycetes</taxon>
        <taxon>Micrococcales</taxon>
        <taxon>Microbacteriaceae</taxon>
        <taxon>Lacisediminihabitans</taxon>
    </lineage>
</organism>
<reference evidence="5 6" key="1">
    <citation type="submission" date="2019-08" db="EMBL/GenBank/DDBJ databases">
        <title>Bacterial whole genome sequence for Glaciihabitans sp. CHu50b-6-2.</title>
        <authorList>
            <person name="Jin L."/>
        </authorList>
    </citation>
    <scope>NUCLEOTIDE SEQUENCE [LARGE SCALE GENOMIC DNA]</scope>
    <source>
        <strain evidence="5 6">CHu50b-6-2</strain>
    </source>
</reference>
<evidence type="ECO:0000256" key="2">
    <source>
        <dbReference type="ARBA" id="ARBA00023315"/>
    </source>
</evidence>
<dbReference type="PANTHER" id="PTHR43792:SF8">
    <property type="entry name" value="[RIBOSOMAL PROTEIN US5]-ALANINE N-ACETYLTRANSFERASE"/>
    <property type="match status" value="1"/>
</dbReference>
<feature type="domain" description="N-acetyltransferase" evidence="4">
    <location>
        <begin position="25"/>
        <end position="177"/>
    </location>
</feature>
<keyword evidence="6" id="KW-1185">Reference proteome</keyword>
<dbReference type="PROSITE" id="PS51186">
    <property type="entry name" value="GNAT"/>
    <property type="match status" value="1"/>
</dbReference>
<dbReference type="InterPro" id="IPR051531">
    <property type="entry name" value="N-acetyltransferase"/>
</dbReference>
<name>A0A5C8ULG2_9MICO</name>
<accession>A0A5C8ULG2</accession>
<dbReference type="GO" id="GO:0016747">
    <property type="term" value="F:acyltransferase activity, transferring groups other than amino-acyl groups"/>
    <property type="evidence" value="ECO:0007669"/>
    <property type="project" value="InterPro"/>
</dbReference>
<protein>
    <submittedName>
        <fullName evidence="5">GNAT family N-acetyltransferase</fullName>
    </submittedName>
</protein>
<dbReference type="InterPro" id="IPR000182">
    <property type="entry name" value="GNAT_dom"/>
</dbReference>
<dbReference type="PANTHER" id="PTHR43792">
    <property type="entry name" value="GNAT FAMILY, PUTATIVE (AFU_ORTHOLOGUE AFUA_3G00765)-RELATED-RELATED"/>
    <property type="match status" value="1"/>
</dbReference>
<dbReference type="Pfam" id="PF13302">
    <property type="entry name" value="Acetyltransf_3"/>
    <property type="match status" value="1"/>
</dbReference>
<dbReference type="SUPFAM" id="SSF55729">
    <property type="entry name" value="Acyl-CoA N-acyltransferases (Nat)"/>
    <property type="match status" value="1"/>
</dbReference>
<evidence type="ECO:0000256" key="1">
    <source>
        <dbReference type="ARBA" id="ARBA00022679"/>
    </source>
</evidence>
<sequence>MTVLTPVIQSERLLLDSVLPSDAAAVFEYCQDADLQRFVPVPTPYLLSDADKYVTDYVGAAAESATDILWAIRVDGVFAGVIELRLEPVHSATVGFWLGTPWRGQGIMSEALQTVSEYGFEPDGLGLERLHWESVVDNIGSAIVARRAGFHFEGTMRASLVHRGERLDSWQASLLRGDSRIPEDGWPL</sequence>
<evidence type="ECO:0000259" key="4">
    <source>
        <dbReference type="PROSITE" id="PS51186"/>
    </source>
</evidence>
<dbReference type="Proteomes" id="UP000321379">
    <property type="component" value="Unassembled WGS sequence"/>
</dbReference>
<keyword evidence="2" id="KW-0012">Acyltransferase</keyword>
<evidence type="ECO:0000256" key="3">
    <source>
        <dbReference type="ARBA" id="ARBA00038502"/>
    </source>
</evidence>
<dbReference type="Gene3D" id="3.40.630.30">
    <property type="match status" value="1"/>
</dbReference>
<keyword evidence="1 5" id="KW-0808">Transferase</keyword>